<comment type="caution">
    <text evidence="1">The sequence shown here is derived from an EMBL/GenBank/DDBJ whole genome shotgun (WGS) entry which is preliminary data.</text>
</comment>
<accession>A0AAN9Q7Z7</accession>
<dbReference type="Proteomes" id="UP001367508">
    <property type="component" value="Unassembled WGS sequence"/>
</dbReference>
<organism evidence="1 2">
    <name type="scientific">Canavalia gladiata</name>
    <name type="common">Sword bean</name>
    <name type="synonym">Dolichos gladiatus</name>
    <dbReference type="NCBI Taxonomy" id="3824"/>
    <lineage>
        <taxon>Eukaryota</taxon>
        <taxon>Viridiplantae</taxon>
        <taxon>Streptophyta</taxon>
        <taxon>Embryophyta</taxon>
        <taxon>Tracheophyta</taxon>
        <taxon>Spermatophyta</taxon>
        <taxon>Magnoliopsida</taxon>
        <taxon>eudicotyledons</taxon>
        <taxon>Gunneridae</taxon>
        <taxon>Pentapetalae</taxon>
        <taxon>rosids</taxon>
        <taxon>fabids</taxon>
        <taxon>Fabales</taxon>
        <taxon>Fabaceae</taxon>
        <taxon>Papilionoideae</taxon>
        <taxon>50 kb inversion clade</taxon>
        <taxon>NPAAA clade</taxon>
        <taxon>indigoferoid/millettioid clade</taxon>
        <taxon>Phaseoleae</taxon>
        <taxon>Canavalia</taxon>
    </lineage>
</organism>
<protein>
    <submittedName>
        <fullName evidence="1">Uncharacterized protein</fullName>
    </submittedName>
</protein>
<proteinExistence type="predicted"/>
<evidence type="ECO:0000313" key="1">
    <source>
        <dbReference type="EMBL" id="KAK7321378.1"/>
    </source>
</evidence>
<dbReference type="EMBL" id="JAYMYQ010000007">
    <property type="protein sequence ID" value="KAK7321378.1"/>
    <property type="molecule type" value="Genomic_DNA"/>
</dbReference>
<dbReference type="AlphaFoldDB" id="A0AAN9Q7Z7"/>
<keyword evidence="2" id="KW-1185">Reference proteome</keyword>
<reference evidence="1 2" key="1">
    <citation type="submission" date="2024-01" db="EMBL/GenBank/DDBJ databases">
        <title>The genomes of 5 underutilized Papilionoideae crops provide insights into root nodulation and disease resistanc.</title>
        <authorList>
            <person name="Jiang F."/>
        </authorList>
    </citation>
    <scope>NUCLEOTIDE SEQUENCE [LARGE SCALE GENOMIC DNA]</scope>
    <source>
        <strain evidence="1">LVBAO_FW01</strain>
        <tissue evidence="1">Leaves</tissue>
    </source>
</reference>
<evidence type="ECO:0000313" key="2">
    <source>
        <dbReference type="Proteomes" id="UP001367508"/>
    </source>
</evidence>
<name>A0AAN9Q7Z7_CANGL</name>
<gene>
    <name evidence="1" type="ORF">VNO77_31972</name>
</gene>
<sequence length="102" mass="11969">MYLYTERSFYIQIYNTSRNQVFSLILQDEKQRELGQDSGSASATQITLPVPNQYLPRMFLSKISRKIGPLLLIIRLELTVKPLMSFDSHEWTETSRKECMFS</sequence>